<feature type="transmembrane region" description="Helical" evidence="8">
    <location>
        <begin position="31"/>
        <end position="49"/>
    </location>
</feature>
<keyword evidence="4" id="KW-0547">Nucleotide-binding</keyword>
<accession>A0ABR6YJN4</accession>
<feature type="transmembrane region" description="Helical" evidence="8">
    <location>
        <begin position="158"/>
        <end position="178"/>
    </location>
</feature>
<evidence type="ECO:0000259" key="9">
    <source>
        <dbReference type="Pfam" id="PF18967"/>
    </source>
</evidence>
<evidence type="ECO:0000256" key="2">
    <source>
        <dbReference type="ARBA" id="ARBA00022475"/>
    </source>
</evidence>
<dbReference type="InterPro" id="IPR043760">
    <property type="entry name" value="PycTM_dom"/>
</dbReference>
<keyword evidence="5 8" id="KW-1133">Transmembrane helix</keyword>
<evidence type="ECO:0000256" key="8">
    <source>
        <dbReference type="SAM" id="Phobius"/>
    </source>
</evidence>
<dbReference type="EMBL" id="JACOGC010000001">
    <property type="protein sequence ID" value="MBC3884107.1"/>
    <property type="molecule type" value="Genomic_DNA"/>
</dbReference>
<keyword evidence="2" id="KW-1003">Cell membrane</keyword>
<sequence length="180" mass="20081">MDEWKDEDRLKMYVAIAETSRKWVSVMDTKAGFLSALNAALLAFIWTGARLLECGPWSKGFALTASSLAILSLLFSLLTVIPRGSLAQIFGAESRYINDFKPISFYGYVAEYYPKGHENKFIEDVLALSPTKLCHEVLEQHYTISHGLKIKSNWVERAGWLLVGGLALTALALLAKFADF</sequence>
<evidence type="ECO:0000256" key="1">
    <source>
        <dbReference type="ARBA" id="ARBA00004236"/>
    </source>
</evidence>
<feature type="transmembrane region" description="Helical" evidence="8">
    <location>
        <begin position="61"/>
        <end position="81"/>
    </location>
</feature>
<feature type="domain" description="Pycsar effector protein" evidence="9">
    <location>
        <begin position="18"/>
        <end position="174"/>
    </location>
</feature>
<dbReference type="Proteomes" id="UP000613113">
    <property type="component" value="Unassembled WGS sequence"/>
</dbReference>
<organism evidence="10 11">
    <name type="scientific">Undibacterium griseum</name>
    <dbReference type="NCBI Taxonomy" id="2762295"/>
    <lineage>
        <taxon>Bacteria</taxon>
        <taxon>Pseudomonadati</taxon>
        <taxon>Pseudomonadota</taxon>
        <taxon>Betaproteobacteria</taxon>
        <taxon>Burkholderiales</taxon>
        <taxon>Oxalobacteraceae</taxon>
        <taxon>Undibacterium</taxon>
    </lineage>
</organism>
<dbReference type="RefSeq" id="WP_186861721.1">
    <property type="nucleotide sequence ID" value="NZ_JACOGC010000001.1"/>
</dbReference>
<keyword evidence="7 8" id="KW-0472">Membrane</keyword>
<proteinExistence type="predicted"/>
<comment type="caution">
    <text evidence="10">The sequence shown here is derived from an EMBL/GenBank/DDBJ whole genome shotgun (WGS) entry which is preliminary data.</text>
</comment>
<evidence type="ECO:0000256" key="3">
    <source>
        <dbReference type="ARBA" id="ARBA00022692"/>
    </source>
</evidence>
<evidence type="ECO:0000256" key="7">
    <source>
        <dbReference type="ARBA" id="ARBA00023136"/>
    </source>
</evidence>
<keyword evidence="6" id="KW-0051">Antiviral defense</keyword>
<evidence type="ECO:0000256" key="4">
    <source>
        <dbReference type="ARBA" id="ARBA00022741"/>
    </source>
</evidence>
<evidence type="ECO:0000313" key="10">
    <source>
        <dbReference type="EMBL" id="MBC3884107.1"/>
    </source>
</evidence>
<dbReference type="Pfam" id="PF18967">
    <property type="entry name" value="PycTM"/>
    <property type="match status" value="1"/>
</dbReference>
<name>A0ABR6YJN4_9BURK</name>
<comment type="subcellular location">
    <subcellularLocation>
        <location evidence="1">Cell membrane</location>
    </subcellularLocation>
</comment>
<evidence type="ECO:0000256" key="6">
    <source>
        <dbReference type="ARBA" id="ARBA00023118"/>
    </source>
</evidence>
<keyword evidence="11" id="KW-1185">Reference proteome</keyword>
<evidence type="ECO:0000313" key="11">
    <source>
        <dbReference type="Proteomes" id="UP000613113"/>
    </source>
</evidence>
<evidence type="ECO:0000256" key="5">
    <source>
        <dbReference type="ARBA" id="ARBA00022989"/>
    </source>
</evidence>
<gene>
    <name evidence="10" type="ORF">H8K27_03085</name>
</gene>
<protein>
    <recommendedName>
        <fullName evidence="9">Pycsar effector protein domain-containing protein</fullName>
    </recommendedName>
</protein>
<keyword evidence="3 8" id="KW-0812">Transmembrane</keyword>
<reference evidence="10 11" key="1">
    <citation type="submission" date="2020-08" db="EMBL/GenBank/DDBJ databases">
        <title>Novel species isolated from subtropical streams in China.</title>
        <authorList>
            <person name="Lu H."/>
        </authorList>
    </citation>
    <scope>NUCLEOTIDE SEQUENCE [LARGE SCALE GENOMIC DNA]</scope>
    <source>
        <strain evidence="10 11">FT31W</strain>
    </source>
</reference>